<keyword evidence="3 12" id="KW-0963">Cytoplasm</keyword>
<dbReference type="SUPFAM" id="SSF46589">
    <property type="entry name" value="tRNA-binding arm"/>
    <property type="match status" value="1"/>
</dbReference>
<evidence type="ECO:0000313" key="17">
    <source>
        <dbReference type="Proteomes" id="UP000366872"/>
    </source>
</evidence>
<dbReference type="SUPFAM" id="SSF50677">
    <property type="entry name" value="ValRS/IleRS/LeuRS editing domain"/>
    <property type="match status" value="1"/>
</dbReference>
<protein>
    <recommendedName>
        <fullName evidence="12">Valine--tRNA ligase</fullName>
        <ecNumber evidence="12">6.1.1.9</ecNumber>
    </recommendedName>
    <alternativeName>
        <fullName evidence="12">Valyl-tRNA synthetase</fullName>
        <shortName evidence="12">ValRS</shortName>
    </alternativeName>
</protein>
<evidence type="ECO:0000256" key="2">
    <source>
        <dbReference type="ARBA" id="ARBA00011245"/>
    </source>
</evidence>
<dbReference type="FunFam" id="3.40.50.620:FF:000032">
    <property type="entry name" value="Valine--tRNA ligase"/>
    <property type="match status" value="1"/>
</dbReference>
<name>A0A6C2TXY0_PONDE</name>
<dbReference type="SUPFAM" id="SSF52374">
    <property type="entry name" value="Nucleotidylyl transferase"/>
    <property type="match status" value="1"/>
</dbReference>
<dbReference type="GO" id="GO:0002161">
    <property type="term" value="F:aminoacyl-tRNA deacylase activity"/>
    <property type="evidence" value="ECO:0007669"/>
    <property type="project" value="InterPro"/>
</dbReference>
<evidence type="ECO:0000256" key="1">
    <source>
        <dbReference type="ARBA" id="ARBA00004496"/>
    </source>
</evidence>
<evidence type="ECO:0000259" key="15">
    <source>
        <dbReference type="Pfam" id="PF10458"/>
    </source>
</evidence>
<reference evidence="16 17" key="1">
    <citation type="submission" date="2019-04" db="EMBL/GenBank/DDBJ databases">
        <authorList>
            <person name="Van Vliet M D."/>
        </authorList>
    </citation>
    <scope>NUCLEOTIDE SEQUENCE [LARGE SCALE GENOMIC DNA]</scope>
    <source>
        <strain evidence="16 17">F1</strain>
    </source>
</reference>
<evidence type="ECO:0000256" key="6">
    <source>
        <dbReference type="ARBA" id="ARBA00022840"/>
    </source>
</evidence>
<dbReference type="InterPro" id="IPR009080">
    <property type="entry name" value="tRNAsynth_Ia_anticodon-bd"/>
</dbReference>
<dbReference type="Proteomes" id="UP000366872">
    <property type="component" value="Unassembled WGS sequence"/>
</dbReference>
<dbReference type="InterPro" id="IPR010978">
    <property type="entry name" value="tRNA-bd_arm"/>
</dbReference>
<dbReference type="NCBIfam" id="NF004349">
    <property type="entry name" value="PRK05729.1"/>
    <property type="match status" value="1"/>
</dbReference>
<comment type="subcellular location">
    <subcellularLocation>
        <location evidence="1 12">Cytoplasm</location>
    </subcellularLocation>
</comment>
<dbReference type="Pfam" id="PF08264">
    <property type="entry name" value="Anticodon_1"/>
    <property type="match status" value="1"/>
</dbReference>
<dbReference type="CDD" id="cd00817">
    <property type="entry name" value="ValRS_core"/>
    <property type="match status" value="1"/>
</dbReference>
<dbReference type="Gene3D" id="3.40.50.620">
    <property type="entry name" value="HUPs"/>
    <property type="match status" value="2"/>
</dbReference>
<dbReference type="CDD" id="cd07962">
    <property type="entry name" value="Anticodon_Ia_Val"/>
    <property type="match status" value="1"/>
</dbReference>
<dbReference type="InterPro" id="IPR014729">
    <property type="entry name" value="Rossmann-like_a/b/a_fold"/>
</dbReference>
<feature type="short sequence motif" description="'HIGH' region" evidence="12">
    <location>
        <begin position="45"/>
        <end position="55"/>
    </location>
</feature>
<dbReference type="PRINTS" id="PR00986">
    <property type="entry name" value="TRNASYNTHVAL"/>
</dbReference>
<evidence type="ECO:0000256" key="12">
    <source>
        <dbReference type="HAMAP-Rule" id="MF_02004"/>
    </source>
</evidence>
<dbReference type="GO" id="GO:0006438">
    <property type="term" value="P:valyl-tRNA aminoacylation"/>
    <property type="evidence" value="ECO:0007669"/>
    <property type="project" value="UniProtKB-UniRule"/>
</dbReference>
<comment type="similarity">
    <text evidence="11 12">Belongs to the class-I aminoacyl-tRNA synthetase family. ValS type 1 subfamily.</text>
</comment>
<dbReference type="PANTHER" id="PTHR11946">
    <property type="entry name" value="VALYL-TRNA SYNTHETASES"/>
    <property type="match status" value="1"/>
</dbReference>
<evidence type="ECO:0000256" key="5">
    <source>
        <dbReference type="ARBA" id="ARBA00022741"/>
    </source>
</evidence>
<dbReference type="AlphaFoldDB" id="A0A6C2TXY0"/>
<feature type="domain" description="Methionyl/Valyl/Leucyl/Isoleucyl-tRNA synthetase anticodon-binding" evidence="14">
    <location>
        <begin position="608"/>
        <end position="755"/>
    </location>
</feature>
<comment type="subunit">
    <text evidence="2 12">Monomer.</text>
</comment>
<evidence type="ECO:0000259" key="13">
    <source>
        <dbReference type="Pfam" id="PF00133"/>
    </source>
</evidence>
<evidence type="ECO:0000313" key="16">
    <source>
        <dbReference type="EMBL" id="VGO12449.1"/>
    </source>
</evidence>
<feature type="coiled-coil region" evidence="12">
    <location>
        <begin position="822"/>
        <end position="877"/>
    </location>
</feature>
<dbReference type="InterPro" id="IPR002303">
    <property type="entry name" value="Valyl-tRNA_ligase"/>
</dbReference>
<dbReference type="SUPFAM" id="SSF47323">
    <property type="entry name" value="Anticodon-binding domain of a subclass of class I aminoacyl-tRNA synthetases"/>
    <property type="match status" value="1"/>
</dbReference>
<dbReference type="InterPro" id="IPR009008">
    <property type="entry name" value="Val/Leu/Ile-tRNA-synth_edit"/>
</dbReference>
<dbReference type="HAMAP" id="MF_02004">
    <property type="entry name" value="Val_tRNA_synth_type1"/>
    <property type="match status" value="1"/>
</dbReference>
<keyword evidence="9 12" id="KW-0030">Aminoacyl-tRNA synthetase</keyword>
<comment type="domain">
    <text evidence="12">The C-terminal coiled-coil domain is crucial for aminoacylation activity.</text>
</comment>
<feature type="binding site" evidence="12">
    <location>
        <position position="527"/>
    </location>
    <ligand>
        <name>ATP</name>
        <dbReference type="ChEBI" id="CHEBI:30616"/>
    </ligand>
</feature>
<evidence type="ECO:0000256" key="10">
    <source>
        <dbReference type="ARBA" id="ARBA00047552"/>
    </source>
</evidence>
<dbReference type="Gene3D" id="1.10.730.10">
    <property type="entry name" value="Isoleucyl-tRNA Synthetase, Domain 1"/>
    <property type="match status" value="1"/>
</dbReference>
<comment type="domain">
    <text evidence="12">ValRS has two distinct active sites: one for aminoacylation and one for editing. The misactivated threonine is translocated from the active site to the editing site.</text>
</comment>
<dbReference type="GO" id="GO:0004832">
    <property type="term" value="F:valine-tRNA ligase activity"/>
    <property type="evidence" value="ECO:0007669"/>
    <property type="project" value="UniProtKB-UniRule"/>
</dbReference>
<keyword evidence="8 12" id="KW-0175">Coiled coil</keyword>
<dbReference type="InterPro" id="IPR001412">
    <property type="entry name" value="aa-tRNA-synth_I_CS"/>
</dbReference>
<dbReference type="FunFam" id="3.90.740.10:FF:000005">
    <property type="entry name" value="Valine--tRNA ligase, mitochondrial"/>
    <property type="match status" value="1"/>
</dbReference>
<dbReference type="NCBIfam" id="TIGR00422">
    <property type="entry name" value="valS"/>
    <property type="match status" value="1"/>
</dbReference>
<comment type="function">
    <text evidence="12">Catalyzes the attachment of valine to tRNA(Val). As ValRS can inadvertently accommodate and process structurally similar amino acids such as threonine, to avoid such errors, it has a 'posttransfer' editing activity that hydrolyzes mischarged Thr-tRNA(Val) in a tRNA-dependent manner.</text>
</comment>
<feature type="domain" description="Valyl-tRNA synthetase tRNA-binding arm" evidence="15">
    <location>
        <begin position="817"/>
        <end position="882"/>
    </location>
</feature>
<evidence type="ECO:0000256" key="3">
    <source>
        <dbReference type="ARBA" id="ARBA00022490"/>
    </source>
</evidence>
<dbReference type="Gene3D" id="1.10.287.380">
    <property type="entry name" value="Valyl-tRNA synthetase, C-terminal domain"/>
    <property type="match status" value="1"/>
</dbReference>
<dbReference type="InterPro" id="IPR013155">
    <property type="entry name" value="M/V/L/I-tRNA-synth_anticd-bd"/>
</dbReference>
<dbReference type="FunFam" id="1.10.287.380:FF:000001">
    <property type="entry name" value="Valine--tRNA ligase"/>
    <property type="match status" value="1"/>
</dbReference>
<keyword evidence="17" id="KW-1185">Reference proteome</keyword>
<accession>A0A6C2TXY0</accession>
<gene>
    <name evidence="12 16" type="primary">valS</name>
    <name evidence="16" type="ORF">PDESU_01002</name>
</gene>
<keyword evidence="7 12" id="KW-0648">Protein biosynthesis</keyword>
<proteinExistence type="inferred from homology"/>
<dbReference type="GO" id="GO:0005829">
    <property type="term" value="C:cytosol"/>
    <property type="evidence" value="ECO:0007669"/>
    <property type="project" value="TreeGrafter"/>
</dbReference>
<dbReference type="InterPro" id="IPR019499">
    <property type="entry name" value="Val-tRNA_synth_tRNA-bd"/>
</dbReference>
<feature type="domain" description="Aminoacyl-tRNA synthetase class Ia" evidence="13">
    <location>
        <begin position="16"/>
        <end position="563"/>
    </location>
</feature>
<dbReference type="InterPro" id="IPR037118">
    <property type="entry name" value="Val-tRNA_synth_C_sf"/>
</dbReference>
<comment type="catalytic activity">
    <reaction evidence="10 12">
        <text>tRNA(Val) + L-valine + ATP = L-valyl-tRNA(Val) + AMP + diphosphate</text>
        <dbReference type="Rhea" id="RHEA:10704"/>
        <dbReference type="Rhea" id="RHEA-COMP:9672"/>
        <dbReference type="Rhea" id="RHEA-COMP:9708"/>
        <dbReference type="ChEBI" id="CHEBI:30616"/>
        <dbReference type="ChEBI" id="CHEBI:33019"/>
        <dbReference type="ChEBI" id="CHEBI:57762"/>
        <dbReference type="ChEBI" id="CHEBI:78442"/>
        <dbReference type="ChEBI" id="CHEBI:78537"/>
        <dbReference type="ChEBI" id="CHEBI:456215"/>
        <dbReference type="EC" id="6.1.1.9"/>
    </reaction>
</comment>
<keyword evidence="6 12" id="KW-0067">ATP-binding</keyword>
<feature type="short sequence motif" description="'KMSKS' region" evidence="12">
    <location>
        <begin position="524"/>
        <end position="528"/>
    </location>
</feature>
<evidence type="ECO:0000256" key="8">
    <source>
        <dbReference type="ARBA" id="ARBA00023054"/>
    </source>
</evidence>
<dbReference type="PROSITE" id="PS00178">
    <property type="entry name" value="AA_TRNA_LIGASE_I"/>
    <property type="match status" value="1"/>
</dbReference>
<dbReference type="Gene3D" id="3.90.740.10">
    <property type="entry name" value="Valyl/Leucyl/Isoleucyl-tRNA synthetase, editing domain"/>
    <property type="match status" value="1"/>
</dbReference>
<dbReference type="Pfam" id="PF00133">
    <property type="entry name" value="tRNA-synt_1"/>
    <property type="match status" value="1"/>
</dbReference>
<keyword evidence="5 12" id="KW-0547">Nucleotide-binding</keyword>
<dbReference type="EMBL" id="CAAHFG010000001">
    <property type="protein sequence ID" value="VGO12449.1"/>
    <property type="molecule type" value="Genomic_DNA"/>
</dbReference>
<evidence type="ECO:0000259" key="14">
    <source>
        <dbReference type="Pfam" id="PF08264"/>
    </source>
</evidence>
<evidence type="ECO:0000256" key="4">
    <source>
        <dbReference type="ARBA" id="ARBA00022598"/>
    </source>
</evidence>
<evidence type="ECO:0000256" key="11">
    <source>
        <dbReference type="ARBA" id="ARBA00060830"/>
    </source>
</evidence>
<dbReference type="Pfam" id="PF10458">
    <property type="entry name" value="Val_tRNA-synt_C"/>
    <property type="match status" value="1"/>
</dbReference>
<dbReference type="RefSeq" id="WP_136078114.1">
    <property type="nucleotide sequence ID" value="NZ_CAAHFG010000001.1"/>
</dbReference>
<keyword evidence="4 12" id="KW-0436">Ligase</keyword>
<sequence>MSELAKKYDPKEVEEKWYQQWMDDGRFHGDSADGGDPFCIVIPPPNVTGILHMGHALNNNIQDVLTRVARMQGKNTTWVPGTDHAGIATQNVVERALKKEGKSRDDLGREKFVERVWEWKEEYGSTISNQLKKLGASCDWERERFTMDEGLSEAVLEIFCRLYDKDLIYRGNRIINWCPRCETALSDEESEHVDVEGALYHLRYAVKGRKQKIVVATTRPETMLGDTAVAVNPRDERYQDLIGEMIVLPITNREIPIIADDYVDPEFGTGLVKVTPAHDPNDFEMGLRHDLPQINVMTDQGIMNENAGPYEGMDRFECRKQLMDDLKSGGLVEKVDAHHHAVGHCYRCDTVVEPRLSPQWFVKMKPLARPAIEAVNDGRIKFVPERWNKTYMGWMENIRDWCISRQIWWGHRIPIFYCDDCNHEWASKTTDTVCPKCQSSSIRQDEDVLDTWFSSWLWPFSVFGWPATSDDLNFYYPSKTLVTGNEIIFFWVARMIMSGMEVMGDIPFDTVYIHGTVRDDQGRKMSKSLGNSIDPLDIIEKYSSDALRFSLLMITATGQDVYISDEKFEIGRNFGTKIWNAARFMEMHSEGFDVKDLAFNKDDLTPDDQHLLAKLNEAIASVNDNLQRYRFNDATLALYDFFWHSYCDWYIEYAKPILFNGSPEQKKHTLQVMHFSFSTALRLLHPFMPFQTEELWHGMGYNHEDESIMVAPWPEQNVVSGIDPAIVKYVDGKHDLIRVGRILRAEYNLANKQTATFCVRAANGKVAKKIEDDKASIVAALKAEELTIDVDFVPEGAMPSGISALGTVYMSIEGLVDVDAEIKKLTTELDEVNGHLANVKKKLSNENFTSRAPRDVVAVQEKRQEELQEKSEKLRKMIDTLKG</sequence>
<evidence type="ECO:0000256" key="7">
    <source>
        <dbReference type="ARBA" id="ARBA00022917"/>
    </source>
</evidence>
<evidence type="ECO:0000256" key="9">
    <source>
        <dbReference type="ARBA" id="ARBA00023146"/>
    </source>
</evidence>
<dbReference type="InterPro" id="IPR002300">
    <property type="entry name" value="aa-tRNA-synth_Ia"/>
</dbReference>
<organism evidence="16 17">
    <name type="scientific">Pontiella desulfatans</name>
    <dbReference type="NCBI Taxonomy" id="2750659"/>
    <lineage>
        <taxon>Bacteria</taxon>
        <taxon>Pseudomonadati</taxon>
        <taxon>Kiritimatiellota</taxon>
        <taxon>Kiritimatiellia</taxon>
        <taxon>Kiritimatiellales</taxon>
        <taxon>Pontiellaceae</taxon>
        <taxon>Pontiella</taxon>
    </lineage>
</organism>
<dbReference type="PANTHER" id="PTHR11946:SF93">
    <property type="entry name" value="VALINE--TRNA LIGASE, CHLOROPLASTIC_MITOCHONDRIAL 2"/>
    <property type="match status" value="1"/>
</dbReference>
<dbReference type="EC" id="6.1.1.9" evidence="12"/>
<dbReference type="InterPro" id="IPR033705">
    <property type="entry name" value="Anticodon_Ia_Val"/>
</dbReference>
<dbReference type="FunFam" id="3.40.50.620:FF:000098">
    <property type="entry name" value="Valine--tRNA ligase"/>
    <property type="match status" value="1"/>
</dbReference>
<dbReference type="GO" id="GO:0005524">
    <property type="term" value="F:ATP binding"/>
    <property type="evidence" value="ECO:0007669"/>
    <property type="project" value="UniProtKB-UniRule"/>
</dbReference>